<dbReference type="PROSITE" id="PS50995">
    <property type="entry name" value="HTH_MARR_2"/>
    <property type="match status" value="1"/>
</dbReference>
<dbReference type="AlphaFoldDB" id="A0A3G8LTB2"/>
<name>A0A3G8LTB2_9GAMM</name>
<reference evidence="6" key="1">
    <citation type="submission" date="2018-11" db="EMBL/GenBank/DDBJ databases">
        <title>Shewanella sp. M2.</title>
        <authorList>
            <person name="Hwang Y.J."/>
            <person name="Hwang C.Y."/>
        </authorList>
    </citation>
    <scope>NUCLEOTIDE SEQUENCE [LARGE SCALE GENOMIC DNA]</scope>
    <source>
        <strain evidence="6">LMG 19866</strain>
    </source>
</reference>
<proteinExistence type="predicted"/>
<dbReference type="Pfam" id="PF01047">
    <property type="entry name" value="MarR"/>
    <property type="match status" value="1"/>
</dbReference>
<dbReference type="PANTHER" id="PTHR42756:SF1">
    <property type="entry name" value="TRANSCRIPTIONAL REPRESSOR OF EMRAB OPERON"/>
    <property type="match status" value="1"/>
</dbReference>
<dbReference type="PRINTS" id="PR00598">
    <property type="entry name" value="HTHMARR"/>
</dbReference>
<evidence type="ECO:0000256" key="2">
    <source>
        <dbReference type="ARBA" id="ARBA00023125"/>
    </source>
</evidence>
<feature type="domain" description="HTH marR-type" evidence="4">
    <location>
        <begin position="1"/>
        <end position="133"/>
    </location>
</feature>
<dbReference type="Gene3D" id="1.10.10.10">
    <property type="entry name" value="Winged helix-like DNA-binding domain superfamily/Winged helix DNA-binding domain"/>
    <property type="match status" value="1"/>
</dbReference>
<dbReference type="KEGG" id="slj:EGC82_08545"/>
<dbReference type="EMBL" id="CP034015">
    <property type="protein sequence ID" value="AZG72811.1"/>
    <property type="molecule type" value="Genomic_DNA"/>
</dbReference>
<evidence type="ECO:0000256" key="1">
    <source>
        <dbReference type="ARBA" id="ARBA00023015"/>
    </source>
</evidence>
<dbReference type="SMART" id="SM00347">
    <property type="entry name" value="HTH_MARR"/>
    <property type="match status" value="1"/>
</dbReference>
<sequence length="135" mass="15528">MHSLNNLIIEFYDKLSSWEQSVVKDTGYSLAQVHTIEVLGSHGSMRMKELADRLAITTGTLTVQVEKLVKFGLIIRSPHEDDRRSILVGLTSEGMALHKHHNRMHMQLTEDITRHLDQNSIDVLTKSFEKMNREF</sequence>
<protein>
    <submittedName>
        <fullName evidence="5">MarR family transcriptional regulator</fullName>
    </submittedName>
</protein>
<dbReference type="GO" id="GO:0003677">
    <property type="term" value="F:DNA binding"/>
    <property type="evidence" value="ECO:0007669"/>
    <property type="project" value="UniProtKB-KW"/>
</dbReference>
<dbReference type="GO" id="GO:0003700">
    <property type="term" value="F:DNA-binding transcription factor activity"/>
    <property type="evidence" value="ECO:0007669"/>
    <property type="project" value="InterPro"/>
</dbReference>
<evidence type="ECO:0000313" key="6">
    <source>
        <dbReference type="Proteomes" id="UP000278035"/>
    </source>
</evidence>
<gene>
    <name evidence="5" type="ORF">EGC82_08545</name>
</gene>
<keyword evidence="1" id="KW-0805">Transcription regulation</keyword>
<evidence type="ECO:0000313" key="5">
    <source>
        <dbReference type="EMBL" id="AZG72811.1"/>
    </source>
</evidence>
<keyword evidence="2" id="KW-0238">DNA-binding</keyword>
<keyword evidence="3" id="KW-0804">Transcription</keyword>
<dbReference type="InterPro" id="IPR000835">
    <property type="entry name" value="HTH_MarR-typ"/>
</dbReference>
<dbReference type="PANTHER" id="PTHR42756">
    <property type="entry name" value="TRANSCRIPTIONAL REGULATOR, MARR"/>
    <property type="match status" value="1"/>
</dbReference>
<organism evidence="5 6">
    <name type="scientific">Shewanella livingstonensis</name>
    <dbReference type="NCBI Taxonomy" id="150120"/>
    <lineage>
        <taxon>Bacteria</taxon>
        <taxon>Pseudomonadati</taxon>
        <taxon>Pseudomonadota</taxon>
        <taxon>Gammaproteobacteria</taxon>
        <taxon>Alteromonadales</taxon>
        <taxon>Shewanellaceae</taxon>
        <taxon>Shewanella</taxon>
    </lineage>
</organism>
<dbReference type="InterPro" id="IPR036390">
    <property type="entry name" value="WH_DNA-bd_sf"/>
</dbReference>
<keyword evidence="6" id="KW-1185">Reference proteome</keyword>
<dbReference type="RefSeq" id="WP_124730380.1">
    <property type="nucleotide sequence ID" value="NZ_CBCSKC010000010.1"/>
</dbReference>
<evidence type="ECO:0000256" key="3">
    <source>
        <dbReference type="ARBA" id="ARBA00023163"/>
    </source>
</evidence>
<dbReference type="SUPFAM" id="SSF46785">
    <property type="entry name" value="Winged helix' DNA-binding domain"/>
    <property type="match status" value="1"/>
</dbReference>
<evidence type="ECO:0000259" key="4">
    <source>
        <dbReference type="PROSITE" id="PS50995"/>
    </source>
</evidence>
<dbReference type="Proteomes" id="UP000278035">
    <property type="component" value="Chromosome"/>
</dbReference>
<dbReference type="OrthoDB" id="5327581at2"/>
<dbReference type="InterPro" id="IPR036388">
    <property type="entry name" value="WH-like_DNA-bd_sf"/>
</dbReference>
<accession>A0A3G8LTB2</accession>